<dbReference type="SUPFAM" id="SSF54534">
    <property type="entry name" value="FKBP-like"/>
    <property type="match status" value="2"/>
</dbReference>
<keyword evidence="4 6" id="KW-0697">Rotamase</keyword>
<comment type="catalytic activity">
    <reaction evidence="1">
        <text>[protein]-peptidylproline (omega=180) = [protein]-peptidylproline (omega=0)</text>
        <dbReference type="Rhea" id="RHEA:16237"/>
        <dbReference type="Rhea" id="RHEA-COMP:10747"/>
        <dbReference type="Rhea" id="RHEA-COMP:10748"/>
        <dbReference type="ChEBI" id="CHEBI:83833"/>
        <dbReference type="ChEBI" id="CHEBI:83834"/>
        <dbReference type="EC" id="5.2.1.8"/>
    </reaction>
</comment>
<dbReference type="AlphaFoldDB" id="A0A517NWL6"/>
<dbReference type="Pfam" id="PF00639">
    <property type="entry name" value="Rotamase"/>
    <property type="match status" value="2"/>
</dbReference>
<evidence type="ECO:0000259" key="7">
    <source>
        <dbReference type="PROSITE" id="PS50198"/>
    </source>
</evidence>
<reference evidence="8 9" key="1">
    <citation type="submission" date="2019-02" db="EMBL/GenBank/DDBJ databases">
        <title>Deep-cultivation of Planctomycetes and their phenomic and genomic characterization uncovers novel biology.</title>
        <authorList>
            <person name="Wiegand S."/>
            <person name="Jogler M."/>
            <person name="Boedeker C."/>
            <person name="Pinto D."/>
            <person name="Vollmers J."/>
            <person name="Rivas-Marin E."/>
            <person name="Kohn T."/>
            <person name="Peeters S.H."/>
            <person name="Heuer A."/>
            <person name="Rast P."/>
            <person name="Oberbeckmann S."/>
            <person name="Bunk B."/>
            <person name="Jeske O."/>
            <person name="Meyerdierks A."/>
            <person name="Storesund J.E."/>
            <person name="Kallscheuer N."/>
            <person name="Luecker S."/>
            <person name="Lage O.M."/>
            <person name="Pohl T."/>
            <person name="Merkel B.J."/>
            <person name="Hornburger P."/>
            <person name="Mueller R.-W."/>
            <person name="Bruemmer F."/>
            <person name="Labrenz M."/>
            <person name="Spormann A.M."/>
            <person name="Op den Camp H."/>
            <person name="Overmann J."/>
            <person name="Amann R."/>
            <person name="Jetten M.S.M."/>
            <person name="Mascher T."/>
            <person name="Medema M.H."/>
            <person name="Devos D.P."/>
            <person name="Kaster A.-K."/>
            <person name="Ovreas L."/>
            <person name="Rohde M."/>
            <person name="Galperin M.Y."/>
            <person name="Jogler C."/>
        </authorList>
    </citation>
    <scope>NUCLEOTIDE SEQUENCE [LARGE SCALE GENOMIC DNA]</scope>
    <source>
        <strain evidence="8 9">K23_9</strain>
    </source>
</reference>
<dbReference type="PROSITE" id="PS50198">
    <property type="entry name" value="PPIC_PPIASE_2"/>
    <property type="match status" value="2"/>
</dbReference>
<gene>
    <name evidence="8" type="ORF">K239x_34960</name>
</gene>
<evidence type="ECO:0000256" key="3">
    <source>
        <dbReference type="ARBA" id="ARBA00022729"/>
    </source>
</evidence>
<dbReference type="RefSeq" id="WP_419189046.1">
    <property type="nucleotide sequence ID" value="NZ_CP036526.1"/>
</dbReference>
<keyword evidence="9" id="KW-1185">Reference proteome</keyword>
<proteinExistence type="predicted"/>
<dbReference type="InterPro" id="IPR050245">
    <property type="entry name" value="PrsA_foldase"/>
</dbReference>
<dbReference type="InterPro" id="IPR027304">
    <property type="entry name" value="Trigger_fact/SurA_dom_sf"/>
</dbReference>
<dbReference type="Gene3D" id="3.10.50.40">
    <property type="match status" value="2"/>
</dbReference>
<feature type="domain" description="PpiC" evidence="7">
    <location>
        <begin position="449"/>
        <end position="542"/>
    </location>
</feature>
<organism evidence="8 9">
    <name type="scientific">Stieleria marina</name>
    <dbReference type="NCBI Taxonomy" id="1930275"/>
    <lineage>
        <taxon>Bacteria</taxon>
        <taxon>Pseudomonadati</taxon>
        <taxon>Planctomycetota</taxon>
        <taxon>Planctomycetia</taxon>
        <taxon>Pirellulales</taxon>
        <taxon>Pirellulaceae</taxon>
        <taxon>Stieleria</taxon>
    </lineage>
</organism>
<evidence type="ECO:0000313" key="8">
    <source>
        <dbReference type="EMBL" id="QDT11498.1"/>
    </source>
</evidence>
<dbReference type="Gene3D" id="1.10.4030.10">
    <property type="entry name" value="Porin chaperone SurA, peptide-binding domain"/>
    <property type="match status" value="1"/>
</dbReference>
<keyword evidence="3" id="KW-0732">Signal</keyword>
<evidence type="ECO:0000313" key="9">
    <source>
        <dbReference type="Proteomes" id="UP000319817"/>
    </source>
</evidence>
<name>A0A517NWL6_9BACT</name>
<evidence type="ECO:0000256" key="1">
    <source>
        <dbReference type="ARBA" id="ARBA00000971"/>
    </source>
</evidence>
<protein>
    <recommendedName>
        <fullName evidence="2">peptidylprolyl isomerase</fullName>
        <ecNumber evidence="2">5.2.1.8</ecNumber>
    </recommendedName>
</protein>
<feature type="domain" description="PpiC" evidence="7">
    <location>
        <begin position="170"/>
        <end position="261"/>
    </location>
</feature>
<sequence length="613" mass="67353">MPLQPARLMPTLALLKRFVVLPLVIATVFSLIGSSWLCSHATAQDQSNSVVAVVNAEPITRKALSDASLMRYGVDVLDNMINRHLILQACQKNGIEVTNDEVRGEIERLAAKFGLNVQSYMQLLEEERDITPAQYSREIVWPMLALRKLVAGQVEPTQAEFNQAYLSQFGEAVKCRVIVVPNKDTAESLRAQAAANPDEFSGLAKKYSKDEATASVGGLMAPIRRHTGDPALENAVFELQDKEVSPVITMGDQFLVLQAVRRIPASTPPPTALPAIKEQIKDRIRDQKMRGAASRLFAQLQKDAKVTKVLGDEKLQAQYPGVAAVINGQQVTLSAVGAECVKRHGVDVLQGEINRKLLTQAMRKSNIKVTREDITAEISRAAKSMGIVNGDGSADLVSWMQNVTSDGNTTAEIYETDSVWPSVALKKLVEDEITISKDDLQRGYESSYGPRVEILACVLADQRTAQKVWEMARDNPTEEFFGQLAEQYSIEPVSSSNRGKVPPVRKFGGQPAIEREVFGLNAGDLSGIVATGDKYIVMRCQGRTEPVVKDMAAVQSELVRDLREKKLSLAMAEKFDSLKARAEIDNFLEAAKNLQPEATPRVAQAGDSRQQRK</sequence>
<dbReference type="EMBL" id="CP036526">
    <property type="protein sequence ID" value="QDT11498.1"/>
    <property type="molecule type" value="Genomic_DNA"/>
</dbReference>
<evidence type="ECO:0000256" key="5">
    <source>
        <dbReference type="ARBA" id="ARBA00023235"/>
    </source>
</evidence>
<evidence type="ECO:0000256" key="4">
    <source>
        <dbReference type="ARBA" id="ARBA00023110"/>
    </source>
</evidence>
<dbReference type="SUPFAM" id="SSF109998">
    <property type="entry name" value="Triger factor/SurA peptide-binding domain-like"/>
    <property type="match status" value="2"/>
</dbReference>
<dbReference type="InterPro" id="IPR000297">
    <property type="entry name" value="PPIase_PpiC"/>
</dbReference>
<evidence type="ECO:0000256" key="6">
    <source>
        <dbReference type="PROSITE-ProRule" id="PRU00278"/>
    </source>
</evidence>
<keyword evidence="5 6" id="KW-0413">Isomerase</keyword>
<dbReference type="PANTHER" id="PTHR47245">
    <property type="entry name" value="PEPTIDYLPROLYL ISOMERASE"/>
    <property type="match status" value="1"/>
</dbReference>
<dbReference type="GO" id="GO:0003755">
    <property type="term" value="F:peptidyl-prolyl cis-trans isomerase activity"/>
    <property type="evidence" value="ECO:0007669"/>
    <property type="project" value="UniProtKB-KW"/>
</dbReference>
<dbReference type="Proteomes" id="UP000319817">
    <property type="component" value="Chromosome"/>
</dbReference>
<dbReference type="PANTHER" id="PTHR47245:SF1">
    <property type="entry name" value="FOLDASE PROTEIN PRSA"/>
    <property type="match status" value="1"/>
</dbReference>
<dbReference type="Pfam" id="PF13624">
    <property type="entry name" value="SurA_N_3"/>
    <property type="match status" value="1"/>
</dbReference>
<evidence type="ECO:0000256" key="2">
    <source>
        <dbReference type="ARBA" id="ARBA00013194"/>
    </source>
</evidence>
<dbReference type="InterPro" id="IPR046357">
    <property type="entry name" value="PPIase_dom_sf"/>
</dbReference>
<accession>A0A517NWL6</accession>
<dbReference type="EC" id="5.2.1.8" evidence="2"/>